<dbReference type="PANTHER" id="PTHR43584:SF8">
    <property type="entry name" value="N-ACETYLMURAMATE ALPHA-1-PHOSPHATE URIDYLYLTRANSFERASE"/>
    <property type="match status" value="1"/>
</dbReference>
<protein>
    <recommendedName>
        <fullName evidence="3">MobA-like NTP transferase domain-containing protein</fullName>
    </recommendedName>
</protein>
<keyword evidence="2" id="KW-0548">Nucleotidyltransferase</keyword>
<dbReference type="PANTHER" id="PTHR43584">
    <property type="entry name" value="NUCLEOTIDYL TRANSFERASE"/>
    <property type="match status" value="1"/>
</dbReference>
<dbReference type="EMBL" id="UOEM01000124">
    <property type="protein sequence ID" value="VAW19112.1"/>
    <property type="molecule type" value="Genomic_DNA"/>
</dbReference>
<dbReference type="CDD" id="cd02523">
    <property type="entry name" value="PC_cytidylyltransferase"/>
    <property type="match status" value="1"/>
</dbReference>
<dbReference type="GO" id="GO:0016779">
    <property type="term" value="F:nucleotidyltransferase activity"/>
    <property type="evidence" value="ECO:0007669"/>
    <property type="project" value="UniProtKB-KW"/>
</dbReference>
<proteinExistence type="predicted"/>
<name>A0A3B0TXM5_9ZZZZ</name>
<evidence type="ECO:0000259" key="3">
    <source>
        <dbReference type="Pfam" id="PF12804"/>
    </source>
</evidence>
<dbReference type="InterPro" id="IPR029044">
    <property type="entry name" value="Nucleotide-diphossugar_trans"/>
</dbReference>
<organism evidence="4">
    <name type="scientific">hydrothermal vent metagenome</name>
    <dbReference type="NCBI Taxonomy" id="652676"/>
    <lineage>
        <taxon>unclassified sequences</taxon>
        <taxon>metagenomes</taxon>
        <taxon>ecological metagenomes</taxon>
    </lineage>
</organism>
<feature type="domain" description="MobA-like NTP transferase" evidence="3">
    <location>
        <begin position="3"/>
        <end position="111"/>
    </location>
</feature>
<dbReference type="InterPro" id="IPR025877">
    <property type="entry name" value="MobA-like_NTP_Trfase"/>
</dbReference>
<evidence type="ECO:0000313" key="4">
    <source>
        <dbReference type="EMBL" id="VAW19112.1"/>
    </source>
</evidence>
<evidence type="ECO:0000256" key="1">
    <source>
        <dbReference type="ARBA" id="ARBA00022679"/>
    </source>
</evidence>
<evidence type="ECO:0000256" key="2">
    <source>
        <dbReference type="ARBA" id="ARBA00022695"/>
    </source>
</evidence>
<dbReference type="SUPFAM" id="SSF53448">
    <property type="entry name" value="Nucleotide-diphospho-sugar transferases"/>
    <property type="match status" value="1"/>
</dbReference>
<sequence length="248" mass="28209">MKAIIMAAGIGSRISSVIGDKPKSLIMADGEPLLARMVRILKSRNIDEITVITGYKSQLIHHELGSQVRYFHNPLYSVTNSITSLWLAKELLDEDVILMNADLYVEESIIDIALDQTQHVVMLSDCTRIDDADFRFGVDGDRIVKTGNQLKNHETDCEYVGIVRIDKSFISEFKTRLEHLIQRADFRNWWEGVLYSFIDEGMAIYHKDVMGIFWTEVDHLGDYQRLQGWLSKQGTRTIGTSEPSLLAG</sequence>
<accession>A0A3B0TXM5</accession>
<dbReference type="Pfam" id="PF12804">
    <property type="entry name" value="NTP_transf_3"/>
    <property type="match status" value="1"/>
</dbReference>
<dbReference type="AlphaFoldDB" id="A0A3B0TXM5"/>
<dbReference type="Gene3D" id="3.90.550.10">
    <property type="entry name" value="Spore Coat Polysaccharide Biosynthesis Protein SpsA, Chain A"/>
    <property type="match status" value="1"/>
</dbReference>
<keyword evidence="1" id="KW-0808">Transferase</keyword>
<dbReference type="InterPro" id="IPR050065">
    <property type="entry name" value="GlmU-like"/>
</dbReference>
<reference evidence="4" key="1">
    <citation type="submission" date="2018-06" db="EMBL/GenBank/DDBJ databases">
        <authorList>
            <person name="Zhirakovskaya E."/>
        </authorList>
    </citation>
    <scope>NUCLEOTIDE SEQUENCE</scope>
</reference>
<gene>
    <name evidence="4" type="ORF">MNBD_ALPHA09-574</name>
</gene>